<protein>
    <recommendedName>
        <fullName evidence="6">Restriction endonuclease</fullName>
    </recommendedName>
</protein>
<geneLocation type="plasmid" evidence="4 5">
    <name>unnamed1</name>
</geneLocation>
<keyword evidence="1" id="KW-1133">Transmembrane helix</keyword>
<dbReference type="SUPFAM" id="SSF57783">
    <property type="entry name" value="Zinc beta-ribbon"/>
    <property type="match status" value="1"/>
</dbReference>
<proteinExistence type="predicted"/>
<gene>
    <name evidence="4" type="ORF">C6571_18410</name>
</gene>
<dbReference type="GO" id="GO:0005694">
    <property type="term" value="C:chromosome"/>
    <property type="evidence" value="ECO:0007669"/>
    <property type="project" value="InterPro"/>
</dbReference>
<feature type="transmembrane region" description="Helical" evidence="1">
    <location>
        <begin position="12"/>
        <end position="36"/>
    </location>
</feature>
<organism evidence="4 5">
    <name type="scientific">Simplicispira suum</name>
    <dbReference type="NCBI Taxonomy" id="2109915"/>
    <lineage>
        <taxon>Bacteria</taxon>
        <taxon>Pseudomonadati</taxon>
        <taxon>Pseudomonadota</taxon>
        <taxon>Betaproteobacteria</taxon>
        <taxon>Burkholderiales</taxon>
        <taxon>Comamonadaceae</taxon>
        <taxon>Simplicispira</taxon>
    </lineage>
</organism>
<dbReference type="GO" id="GO:0003916">
    <property type="term" value="F:DNA topoisomerase activity"/>
    <property type="evidence" value="ECO:0007669"/>
    <property type="project" value="InterPro"/>
</dbReference>
<name>A0A2S0N5I9_9BURK</name>
<keyword evidence="1" id="KW-0812">Transmembrane</keyword>
<keyword evidence="4" id="KW-0614">Plasmid</keyword>
<dbReference type="GO" id="GO:0003677">
    <property type="term" value="F:DNA binding"/>
    <property type="evidence" value="ECO:0007669"/>
    <property type="project" value="InterPro"/>
</dbReference>
<reference evidence="4 5" key="1">
    <citation type="submission" date="2018-03" db="EMBL/GenBank/DDBJ databases">
        <title>Genome sequencing of Simplicispira sp.</title>
        <authorList>
            <person name="Kim S.-J."/>
            <person name="Heo J."/>
            <person name="Kwon S.-W."/>
        </authorList>
    </citation>
    <scope>NUCLEOTIDE SEQUENCE [LARGE SCALE GENOMIC DNA]</scope>
    <source>
        <strain evidence="4 5">SC1-8</strain>
        <plasmid evidence="4 5">unnamed1</plasmid>
    </source>
</reference>
<dbReference type="AlphaFoldDB" id="A0A2S0N5I9"/>
<dbReference type="InterPro" id="IPR007560">
    <property type="entry name" value="Restrct_endonuc_IV_Mrr"/>
</dbReference>
<evidence type="ECO:0008006" key="6">
    <source>
        <dbReference type="Google" id="ProtNLM"/>
    </source>
</evidence>
<keyword evidence="5" id="KW-1185">Reference proteome</keyword>
<dbReference type="EMBL" id="CP027670">
    <property type="protein sequence ID" value="AVO43412.1"/>
    <property type="molecule type" value="Genomic_DNA"/>
</dbReference>
<evidence type="ECO:0000313" key="5">
    <source>
        <dbReference type="Proteomes" id="UP000239326"/>
    </source>
</evidence>
<dbReference type="OrthoDB" id="5782056at2"/>
<evidence type="ECO:0000313" key="4">
    <source>
        <dbReference type="EMBL" id="AVO43412.1"/>
    </source>
</evidence>
<dbReference type="Gene3D" id="3.40.1350.10">
    <property type="match status" value="1"/>
</dbReference>
<dbReference type="Pfam" id="PF04471">
    <property type="entry name" value="Mrr_cat"/>
    <property type="match status" value="1"/>
</dbReference>
<sequence length="280" mass="30114">MARKRKSSGLEELLSLAAMLPWWLAVLLAVLAYAVLHHYAGTEVAAITTPAQAGQLALQQILKTLATIGQYVVPLVFLIGSIISVLGRRRRRRLVAQVAESPDGAALRAMVWRDFERLVGEAFRQRGYAVLETGGNGADGGIDLKLRRASETFLVQCKHWRAYKVPVTVVRELYGVMSAHGASGGFVVTSGVFTADAREFARGRNIELIDGLALKQMIDAVQGAPKEGVNVGVAAASAQPSCPRCGSAMVKRMARTGAHAGREFWGCASYPKCRGVQPVE</sequence>
<dbReference type="SUPFAM" id="SSF52980">
    <property type="entry name" value="Restriction endonuclease-like"/>
    <property type="match status" value="1"/>
</dbReference>
<dbReference type="Gene3D" id="3.30.65.10">
    <property type="entry name" value="Bacterial Topoisomerase I, domain 1"/>
    <property type="match status" value="1"/>
</dbReference>
<dbReference type="InterPro" id="IPR011856">
    <property type="entry name" value="tRNA_endonuc-like_dom_sf"/>
</dbReference>
<dbReference type="KEGG" id="simp:C6571_18410"/>
<dbReference type="InterPro" id="IPR052906">
    <property type="entry name" value="Type_IV_Methyl-Rstrct_Enzyme"/>
</dbReference>
<evidence type="ECO:0000256" key="1">
    <source>
        <dbReference type="SAM" id="Phobius"/>
    </source>
</evidence>
<dbReference type="GO" id="GO:0009307">
    <property type="term" value="P:DNA restriction-modification system"/>
    <property type="evidence" value="ECO:0007669"/>
    <property type="project" value="InterPro"/>
</dbReference>
<dbReference type="GO" id="GO:0015666">
    <property type="term" value="F:restriction endodeoxyribonuclease activity"/>
    <property type="evidence" value="ECO:0007669"/>
    <property type="project" value="TreeGrafter"/>
</dbReference>
<feature type="domain" description="Restriction endonuclease type IV Mrr" evidence="3">
    <location>
        <begin position="107"/>
        <end position="218"/>
    </location>
</feature>
<dbReference type="RefSeq" id="WP_106448362.1">
    <property type="nucleotide sequence ID" value="NZ_CP027670.1"/>
</dbReference>
<dbReference type="PANTHER" id="PTHR30015">
    <property type="entry name" value="MRR RESTRICTION SYSTEM PROTEIN"/>
    <property type="match status" value="1"/>
</dbReference>
<dbReference type="PANTHER" id="PTHR30015:SF7">
    <property type="entry name" value="TYPE IV METHYL-DIRECTED RESTRICTION ENZYME ECOKMRR"/>
    <property type="match status" value="1"/>
</dbReference>
<dbReference type="Proteomes" id="UP000239326">
    <property type="component" value="Plasmid unnamed1"/>
</dbReference>
<dbReference type="InterPro" id="IPR011335">
    <property type="entry name" value="Restrct_endonuc-II-like"/>
</dbReference>
<feature type="transmembrane region" description="Helical" evidence="1">
    <location>
        <begin position="68"/>
        <end position="87"/>
    </location>
</feature>
<keyword evidence="1" id="KW-0472">Membrane</keyword>
<accession>A0A2S0N5I9</accession>
<dbReference type="Pfam" id="PF01396">
    <property type="entry name" value="Zn_ribbon_Top1"/>
    <property type="match status" value="1"/>
</dbReference>
<dbReference type="InterPro" id="IPR013498">
    <property type="entry name" value="Topo_IA_Znf"/>
</dbReference>
<feature type="domain" description="DNA topoisomerase type IA zn finger" evidence="2">
    <location>
        <begin position="241"/>
        <end position="278"/>
    </location>
</feature>
<evidence type="ECO:0000259" key="3">
    <source>
        <dbReference type="Pfam" id="PF04471"/>
    </source>
</evidence>
<dbReference type="GO" id="GO:0006265">
    <property type="term" value="P:DNA topological change"/>
    <property type="evidence" value="ECO:0007669"/>
    <property type="project" value="InterPro"/>
</dbReference>
<evidence type="ECO:0000259" key="2">
    <source>
        <dbReference type="Pfam" id="PF01396"/>
    </source>
</evidence>